<dbReference type="CDD" id="cd06813">
    <property type="entry name" value="PLPDE_III_DSD_D-TA_like_2"/>
    <property type="match status" value="1"/>
</dbReference>
<dbReference type="SUPFAM" id="SSF51419">
    <property type="entry name" value="PLP-binding barrel"/>
    <property type="match status" value="1"/>
</dbReference>
<protein>
    <submittedName>
        <fullName evidence="2">Amino acid deaminase/aldolase</fullName>
    </submittedName>
</protein>
<dbReference type="InterPro" id="IPR051466">
    <property type="entry name" value="D-amino_acid_metab_enzyme"/>
</dbReference>
<gene>
    <name evidence="2" type="ORF">GCM10009799_50530</name>
</gene>
<dbReference type="InterPro" id="IPR001608">
    <property type="entry name" value="Ala_racemase_N"/>
</dbReference>
<dbReference type="Pfam" id="PF01168">
    <property type="entry name" value="Ala_racemase_N"/>
    <property type="match status" value="1"/>
</dbReference>
<sequence>MPHRTSRTRDIYDTATAHLEPPFAAVDLTAFRANAAGLAARTNGVPIRLASKSIRCRHLMREALALPGYAGVLAFTLPEAIWLATTGASDDTEGAQDVEAPLTDDILVAYPTVDTHAIARLAADPRAASSITLMVDDVAHLDLITQAAPDPAHPIKVCIDVDTSWQPLGPRLRIGAHRSPIRTPAQAAALAHAVTRRPNLLLDGVMAYEAQIAGVADTQPGNPLYGRAMRWIQHQSRIELARRRAAIVGAVRDVADIRFVNGGGTGSAHLTSRERAVTEIGAGSGLFQPALFDRFSGVTGRPAAFFALPIVRRPGRGYATALGGGYVASGPATAAALPQPYLPEGLAYSPNEGPGETQTPLRGAAADRLSIGDRVWMRHAKSGELCERFAELHLIETDPADGSGTAAAGASRVVGTVPTYRGEGRTFL</sequence>
<name>A0ABN2TPA7_9ACTN</name>
<evidence type="ECO:0000313" key="2">
    <source>
        <dbReference type="EMBL" id="GAA2016243.1"/>
    </source>
</evidence>
<accession>A0ABN2TPA7</accession>
<dbReference type="PANTHER" id="PTHR28004:SF2">
    <property type="entry name" value="D-SERINE DEHYDRATASE"/>
    <property type="match status" value="1"/>
</dbReference>
<evidence type="ECO:0000313" key="3">
    <source>
        <dbReference type="Proteomes" id="UP001501585"/>
    </source>
</evidence>
<dbReference type="EMBL" id="BAAAPC010000032">
    <property type="protein sequence ID" value="GAA2016243.1"/>
    <property type="molecule type" value="Genomic_DNA"/>
</dbReference>
<comment type="caution">
    <text evidence="2">The sequence shown here is derived from an EMBL/GenBank/DDBJ whole genome shotgun (WGS) entry which is preliminary data.</text>
</comment>
<proteinExistence type="predicted"/>
<dbReference type="Gene3D" id="3.20.20.10">
    <property type="entry name" value="Alanine racemase"/>
    <property type="match status" value="1"/>
</dbReference>
<organism evidence="2 3">
    <name type="scientific">Nocardiopsis rhodophaea</name>
    <dbReference type="NCBI Taxonomy" id="280238"/>
    <lineage>
        <taxon>Bacteria</taxon>
        <taxon>Bacillati</taxon>
        <taxon>Actinomycetota</taxon>
        <taxon>Actinomycetes</taxon>
        <taxon>Streptosporangiales</taxon>
        <taxon>Nocardiopsidaceae</taxon>
        <taxon>Nocardiopsis</taxon>
    </lineage>
</organism>
<dbReference type="InterPro" id="IPR029066">
    <property type="entry name" value="PLP-binding_barrel"/>
</dbReference>
<dbReference type="RefSeq" id="WP_344165579.1">
    <property type="nucleotide sequence ID" value="NZ_BAAAPC010000032.1"/>
</dbReference>
<dbReference type="PANTHER" id="PTHR28004">
    <property type="entry name" value="ZGC:162816-RELATED"/>
    <property type="match status" value="1"/>
</dbReference>
<reference evidence="2 3" key="1">
    <citation type="journal article" date="2019" name="Int. J. Syst. Evol. Microbiol.">
        <title>The Global Catalogue of Microorganisms (GCM) 10K type strain sequencing project: providing services to taxonomists for standard genome sequencing and annotation.</title>
        <authorList>
            <consortium name="The Broad Institute Genomics Platform"/>
            <consortium name="The Broad Institute Genome Sequencing Center for Infectious Disease"/>
            <person name="Wu L."/>
            <person name="Ma J."/>
        </authorList>
    </citation>
    <scope>NUCLEOTIDE SEQUENCE [LARGE SCALE GENOMIC DNA]</scope>
    <source>
        <strain evidence="2 3">JCM 15313</strain>
    </source>
</reference>
<dbReference type="Proteomes" id="UP001501585">
    <property type="component" value="Unassembled WGS sequence"/>
</dbReference>
<evidence type="ECO:0000259" key="1">
    <source>
        <dbReference type="Pfam" id="PF01168"/>
    </source>
</evidence>
<feature type="domain" description="Alanine racemase N-terminal" evidence="1">
    <location>
        <begin position="26"/>
        <end position="214"/>
    </location>
</feature>
<keyword evidence="3" id="KW-1185">Reference proteome</keyword>